<evidence type="ECO:0000259" key="6">
    <source>
        <dbReference type="Pfam" id="PF13515"/>
    </source>
</evidence>
<feature type="transmembrane region" description="Helical" evidence="5">
    <location>
        <begin position="134"/>
        <end position="155"/>
    </location>
</feature>
<proteinExistence type="predicted"/>
<feature type="transmembrane region" description="Helical" evidence="5">
    <location>
        <begin position="417"/>
        <end position="435"/>
    </location>
</feature>
<protein>
    <submittedName>
        <fullName evidence="7">Membrane protein</fullName>
    </submittedName>
</protein>
<gene>
    <name evidence="7" type="ORF">KDW_50030</name>
</gene>
<organism evidence="7 8">
    <name type="scientific">Dictyobacter vulcani</name>
    <dbReference type="NCBI Taxonomy" id="2607529"/>
    <lineage>
        <taxon>Bacteria</taxon>
        <taxon>Bacillati</taxon>
        <taxon>Chloroflexota</taxon>
        <taxon>Ktedonobacteria</taxon>
        <taxon>Ktedonobacterales</taxon>
        <taxon>Dictyobacteraceae</taxon>
        <taxon>Dictyobacter</taxon>
    </lineage>
</organism>
<evidence type="ECO:0000256" key="4">
    <source>
        <dbReference type="ARBA" id="ARBA00023136"/>
    </source>
</evidence>
<feature type="transmembrane region" description="Helical" evidence="5">
    <location>
        <begin position="86"/>
        <end position="104"/>
    </location>
</feature>
<comment type="subcellular location">
    <subcellularLocation>
        <location evidence="1">Membrane</location>
        <topology evidence="1">Multi-pass membrane protein</topology>
    </subcellularLocation>
</comment>
<dbReference type="Pfam" id="PF13515">
    <property type="entry name" value="FUSC_2"/>
    <property type="match status" value="1"/>
</dbReference>
<feature type="transmembrane region" description="Helical" evidence="5">
    <location>
        <begin position="63"/>
        <end position="80"/>
    </location>
</feature>
<keyword evidence="2 5" id="KW-0812">Transmembrane</keyword>
<dbReference type="GO" id="GO:0016020">
    <property type="term" value="C:membrane"/>
    <property type="evidence" value="ECO:0007669"/>
    <property type="project" value="UniProtKB-SubCell"/>
</dbReference>
<dbReference type="PANTHER" id="PTHR47804">
    <property type="entry name" value="60S RIBOSOMAL PROTEIN L19"/>
    <property type="match status" value="1"/>
</dbReference>
<feature type="transmembrane region" description="Helical" evidence="5">
    <location>
        <begin position="12"/>
        <end position="32"/>
    </location>
</feature>
<keyword evidence="3 5" id="KW-1133">Transmembrane helix</keyword>
<evidence type="ECO:0000256" key="1">
    <source>
        <dbReference type="ARBA" id="ARBA00004141"/>
    </source>
</evidence>
<dbReference type="InterPro" id="IPR052430">
    <property type="entry name" value="IVT-Associated"/>
</dbReference>
<dbReference type="Proteomes" id="UP000326912">
    <property type="component" value="Unassembled WGS sequence"/>
</dbReference>
<feature type="domain" description="Integral membrane bound transporter" evidence="6">
    <location>
        <begin position="382"/>
        <end position="507"/>
    </location>
</feature>
<comment type="caution">
    <text evidence="7">The sequence shown here is derived from an EMBL/GenBank/DDBJ whole genome shotgun (WGS) entry which is preliminary data.</text>
</comment>
<evidence type="ECO:0000313" key="8">
    <source>
        <dbReference type="Proteomes" id="UP000326912"/>
    </source>
</evidence>
<keyword evidence="8" id="KW-1185">Reference proteome</keyword>
<feature type="transmembrane region" description="Helical" evidence="5">
    <location>
        <begin position="494"/>
        <end position="514"/>
    </location>
</feature>
<name>A0A5J4KWI7_9CHLR</name>
<feature type="transmembrane region" description="Helical" evidence="5">
    <location>
        <begin position="111"/>
        <end position="128"/>
    </location>
</feature>
<evidence type="ECO:0000256" key="5">
    <source>
        <dbReference type="SAM" id="Phobius"/>
    </source>
</evidence>
<feature type="transmembrane region" description="Helical" evidence="5">
    <location>
        <begin position="466"/>
        <end position="482"/>
    </location>
</feature>
<accession>A0A5J4KWI7</accession>
<evidence type="ECO:0000313" key="7">
    <source>
        <dbReference type="EMBL" id="GER90841.1"/>
    </source>
</evidence>
<evidence type="ECO:0000256" key="2">
    <source>
        <dbReference type="ARBA" id="ARBA00022692"/>
    </source>
</evidence>
<evidence type="ECO:0000256" key="3">
    <source>
        <dbReference type="ARBA" id="ARBA00022989"/>
    </source>
</evidence>
<dbReference type="EMBL" id="BKZW01000003">
    <property type="protein sequence ID" value="GER90841.1"/>
    <property type="molecule type" value="Genomic_DNA"/>
</dbReference>
<dbReference type="InterPro" id="IPR049453">
    <property type="entry name" value="Memb_transporter_dom"/>
</dbReference>
<dbReference type="AlphaFoldDB" id="A0A5J4KWI7"/>
<sequence>MVFRFDRSQLVIIRSIVSTIGFVLPLVLGVITGHIIEGVSIAGGASSLGSVSLTSTHRIRLRTMILVGLGVAISACIGALTEPYPWLSILTIGIWSFATGLLLAINQNAMIIGLQSTIAMIILTHFTLSPVQALLQALLMFIGALLQIMLSVIPFRQKVGSESQLLITIYQSLADYAEDPNDIDNIRQISSDLRRAEDIFTTNKPVGKKAKIFYRLFEQAGSIRLRLTIMSDTLQLFIEQGGEQYEQTAAEIRKELKNILNAMAEDITQTALADKQTQRYEYIDRLIKELVQHEPDNYKLQQIQIHYKSLRAHLRNADKLNRSTHKSRPVLAWRPQLPQWRVQLKAHTRVQLKNPLSTIQANLTLQSTVFRHAIRLAIVMVIASMIYRFSPLERSYWIPISAILVLRPDFTTTFTRGIARLLGTMLGALSISLLLDILPPTYTTLLIIEVIVTFGAYALLIANYGMFSYFMTIEIIVLLNFVDKHTIELGIYRTVDTIIGGMLALIVYLLWPTWEHLRISTRIADRLEALNYYYIEVINAYIDPDNYDPASILECRKQARLARTNAEASVNQALKEPEKYPFDKNTTQCMLTNAEQIAENIISLEAYLLNMPSHPPLPMLAPLEAAIAGMLESLSATLRGEQTNTSVPDVDSILRQLEAKRSKLRTQDKIASARLSFVLFESRLIISNIHAMQQLLYTQIEAKQTGDLASA</sequence>
<keyword evidence="4 5" id="KW-0472">Membrane</keyword>
<dbReference type="PANTHER" id="PTHR47804:SF3">
    <property type="entry name" value="PROTEIN BRE4"/>
    <property type="match status" value="1"/>
</dbReference>
<reference evidence="7 8" key="1">
    <citation type="submission" date="2019-10" db="EMBL/GenBank/DDBJ databases">
        <title>Dictyobacter vulcani sp. nov., within the class Ktedonobacteria, isolated from soil of volcanic Mt. Zao.</title>
        <authorList>
            <person name="Zheng Y."/>
            <person name="Wang C.M."/>
            <person name="Sakai Y."/>
            <person name="Abe K."/>
            <person name="Yokota A."/>
            <person name="Yabe S."/>
        </authorList>
    </citation>
    <scope>NUCLEOTIDE SEQUENCE [LARGE SCALE GENOMIC DNA]</scope>
    <source>
        <strain evidence="7 8">W12</strain>
    </source>
</reference>